<dbReference type="EMBL" id="FTOD01000003">
    <property type="protein sequence ID" value="SIS66039.1"/>
    <property type="molecule type" value="Genomic_DNA"/>
</dbReference>
<accession>A0A1N7KWR1</accession>
<proteinExistence type="predicted"/>
<name>A0A1N7KWR1_9BACL</name>
<protein>
    <submittedName>
        <fullName evidence="1">Uncharacterized protein</fullName>
    </submittedName>
</protein>
<evidence type="ECO:0000313" key="2">
    <source>
        <dbReference type="Proteomes" id="UP000186795"/>
    </source>
</evidence>
<evidence type="ECO:0000313" key="1">
    <source>
        <dbReference type="EMBL" id="SIS66039.1"/>
    </source>
</evidence>
<dbReference type="Proteomes" id="UP000186795">
    <property type="component" value="Unassembled WGS sequence"/>
</dbReference>
<dbReference type="AlphaFoldDB" id="A0A1N7KWR1"/>
<sequence>MKPGNPGHQDRKVPILAEPRRLLRDKRRVCFVCEQNLFSDREEVF</sequence>
<gene>
    <name evidence="1" type="ORF">SAMN05421790_103316</name>
</gene>
<organism evidence="1 2">
    <name type="scientific">Kroppenstedtia eburnea</name>
    <dbReference type="NCBI Taxonomy" id="714067"/>
    <lineage>
        <taxon>Bacteria</taxon>
        <taxon>Bacillati</taxon>
        <taxon>Bacillota</taxon>
        <taxon>Bacilli</taxon>
        <taxon>Bacillales</taxon>
        <taxon>Thermoactinomycetaceae</taxon>
        <taxon>Kroppenstedtia</taxon>
    </lineage>
</organism>
<reference evidence="2" key="1">
    <citation type="submission" date="2017-01" db="EMBL/GenBank/DDBJ databases">
        <authorList>
            <person name="Varghese N."/>
            <person name="Submissions S."/>
        </authorList>
    </citation>
    <scope>NUCLEOTIDE SEQUENCE [LARGE SCALE GENOMIC DNA]</scope>
    <source>
        <strain evidence="2">DSM 45196</strain>
    </source>
</reference>
<keyword evidence="2" id="KW-1185">Reference proteome</keyword>